<dbReference type="EMBL" id="CAADFM010000047">
    <property type="protein sequence ID" value="VFK11007.1"/>
    <property type="molecule type" value="Genomic_DNA"/>
</dbReference>
<gene>
    <name evidence="2" type="ORF">BECKLPF1236A_GA0070988_100477</name>
</gene>
<sequence length="301" mass="33747">MGNPWPFPQDAFPSARRHYSLRELCTSQGWLAQSAFYIFIVGLWLSGYGANAPNPTKPEPKIFVHYSPVIPLISGNPVTNISLIFLDRFVEDFPDNGLTRPTGENNIMATQLAERTRHSFNRDDWHALGRTGVLAADYRGELIEGEIIDMPPIASEHGGCVKWLAGFFHAKLGNRVIVSAQDPIRLGDFSEPQPDIVIARPRDDFYRRNHPAPADILLVIEVADSSLTYDRAIKGPLYARYGILEYWLVNLPDQCLECYRTPAVTGYRISSRHLPGEIIEARFAAQWDLPALFLPVAAVFG</sequence>
<dbReference type="CDD" id="cd06260">
    <property type="entry name" value="DUF820-like"/>
    <property type="match status" value="1"/>
</dbReference>
<evidence type="ECO:0000259" key="1">
    <source>
        <dbReference type="Pfam" id="PF05685"/>
    </source>
</evidence>
<keyword evidence="2" id="KW-0378">Hydrolase</keyword>
<dbReference type="Pfam" id="PF05685">
    <property type="entry name" value="Uma2"/>
    <property type="match status" value="1"/>
</dbReference>
<dbReference type="PANTHER" id="PTHR35400:SF1">
    <property type="entry name" value="SLR1083 PROTEIN"/>
    <property type="match status" value="1"/>
</dbReference>
<dbReference type="InterPro" id="IPR008538">
    <property type="entry name" value="Uma2"/>
</dbReference>
<evidence type="ECO:0000313" key="2">
    <source>
        <dbReference type="EMBL" id="VFK11007.1"/>
    </source>
</evidence>
<proteinExistence type="predicted"/>
<accession>A0A450W1P9</accession>
<protein>
    <submittedName>
        <fullName evidence="2">Endonuclease, Uma2 family (Restriction endonuclease fold)</fullName>
    </submittedName>
</protein>
<dbReference type="GO" id="GO:0004519">
    <property type="term" value="F:endonuclease activity"/>
    <property type="evidence" value="ECO:0007669"/>
    <property type="project" value="UniProtKB-KW"/>
</dbReference>
<dbReference type="InterPro" id="IPR012296">
    <property type="entry name" value="Nuclease_put_TT1808"/>
</dbReference>
<reference evidence="2" key="1">
    <citation type="submission" date="2019-02" db="EMBL/GenBank/DDBJ databases">
        <authorList>
            <person name="Gruber-Vodicka R. H."/>
            <person name="Seah K. B. B."/>
        </authorList>
    </citation>
    <scope>NUCLEOTIDE SEQUENCE</scope>
    <source>
        <strain evidence="2">BECK_S312</strain>
    </source>
</reference>
<dbReference type="PANTHER" id="PTHR35400">
    <property type="entry name" value="SLR1083 PROTEIN"/>
    <property type="match status" value="1"/>
</dbReference>
<feature type="domain" description="Putative restriction endonuclease" evidence="1">
    <location>
        <begin position="136"/>
        <end position="288"/>
    </location>
</feature>
<dbReference type="AlphaFoldDB" id="A0A450W1P9"/>
<name>A0A450W1P9_9GAMM</name>
<dbReference type="Gene3D" id="3.90.1570.10">
    <property type="entry name" value="tt1808, chain A"/>
    <property type="match status" value="1"/>
</dbReference>
<dbReference type="SUPFAM" id="SSF52980">
    <property type="entry name" value="Restriction endonuclease-like"/>
    <property type="match status" value="1"/>
</dbReference>
<keyword evidence="2" id="KW-0540">Nuclease</keyword>
<dbReference type="InterPro" id="IPR011335">
    <property type="entry name" value="Restrct_endonuc-II-like"/>
</dbReference>
<organism evidence="2">
    <name type="scientific">Candidatus Kentrum sp. LPFa</name>
    <dbReference type="NCBI Taxonomy" id="2126335"/>
    <lineage>
        <taxon>Bacteria</taxon>
        <taxon>Pseudomonadati</taxon>
        <taxon>Pseudomonadota</taxon>
        <taxon>Gammaproteobacteria</taxon>
        <taxon>Candidatus Kentrum</taxon>
    </lineage>
</organism>
<keyword evidence="2" id="KW-0255">Endonuclease</keyword>